<dbReference type="AlphaFoldDB" id="A0A3B0W1A9"/>
<dbReference type="PRINTS" id="PR00081">
    <property type="entry name" value="GDHRDH"/>
</dbReference>
<gene>
    <name evidence="1" type="ORF">MNBD_GAMMA02-624</name>
</gene>
<dbReference type="InterPro" id="IPR036291">
    <property type="entry name" value="NAD(P)-bd_dom_sf"/>
</dbReference>
<proteinExistence type="predicted"/>
<protein>
    <submittedName>
        <fullName evidence="1">Oxidoreductase, short-chain dehydrogenase/reductase family</fullName>
    </submittedName>
</protein>
<dbReference type="Gene3D" id="3.40.50.720">
    <property type="entry name" value="NAD(P)-binding Rossmann-like Domain"/>
    <property type="match status" value="1"/>
</dbReference>
<accession>A0A3B0W1A9</accession>
<dbReference type="Pfam" id="PF13561">
    <property type="entry name" value="adh_short_C2"/>
    <property type="match status" value="1"/>
</dbReference>
<dbReference type="CDD" id="cd05233">
    <property type="entry name" value="SDR_c"/>
    <property type="match status" value="1"/>
</dbReference>
<reference evidence="1" key="1">
    <citation type="submission" date="2018-06" db="EMBL/GenBank/DDBJ databases">
        <authorList>
            <person name="Zhirakovskaya E."/>
        </authorList>
    </citation>
    <scope>NUCLEOTIDE SEQUENCE</scope>
</reference>
<dbReference type="EMBL" id="UOFA01000121">
    <property type="protein sequence ID" value="VAW44507.1"/>
    <property type="molecule type" value="Genomic_DNA"/>
</dbReference>
<dbReference type="InterPro" id="IPR002347">
    <property type="entry name" value="SDR_fam"/>
</dbReference>
<sequence>MQKQQFGAIVNIDSMWAKAGWLALTQHLAMELADDHIRVNAVSPAVVKTPIYGAFIDADAIDWSPNPITHCIQKTTGEGRSRIGTCHQRG</sequence>
<dbReference type="SUPFAM" id="SSF51735">
    <property type="entry name" value="NAD(P)-binding Rossmann-fold domains"/>
    <property type="match status" value="1"/>
</dbReference>
<evidence type="ECO:0000313" key="1">
    <source>
        <dbReference type="EMBL" id="VAW44507.1"/>
    </source>
</evidence>
<organism evidence="1">
    <name type="scientific">hydrothermal vent metagenome</name>
    <dbReference type="NCBI Taxonomy" id="652676"/>
    <lineage>
        <taxon>unclassified sequences</taxon>
        <taxon>metagenomes</taxon>
        <taxon>ecological metagenomes</taxon>
    </lineage>
</organism>
<name>A0A3B0W1A9_9ZZZZ</name>